<keyword evidence="3" id="KW-1185">Reference proteome</keyword>
<dbReference type="RefSeq" id="WP_129228636.1">
    <property type="nucleotide sequence ID" value="NZ_QYBB01000029.1"/>
</dbReference>
<protein>
    <submittedName>
        <fullName evidence="2">Phasin family protein</fullName>
    </submittedName>
</protein>
<dbReference type="Pfam" id="PF09361">
    <property type="entry name" value="Phasin_2"/>
    <property type="match status" value="1"/>
</dbReference>
<dbReference type="EMBL" id="QYBB01000029">
    <property type="protein sequence ID" value="RYC30233.1"/>
    <property type="molecule type" value="Genomic_DNA"/>
</dbReference>
<dbReference type="Proteomes" id="UP000290759">
    <property type="component" value="Unassembled WGS sequence"/>
</dbReference>
<proteinExistence type="predicted"/>
<reference evidence="2 3" key="2">
    <citation type="submission" date="2019-02" db="EMBL/GenBank/DDBJ databases">
        <title>'Lichenibacterium ramalinii' gen. nov. sp. nov., 'Lichenibacterium minor' gen. nov. sp. nov.</title>
        <authorList>
            <person name="Pankratov T."/>
        </authorList>
    </citation>
    <scope>NUCLEOTIDE SEQUENCE [LARGE SCALE GENOMIC DNA]</scope>
    <source>
        <strain evidence="2 3">RmlP026</strain>
    </source>
</reference>
<comment type="caution">
    <text evidence="2">The sequence shown here is derived from an EMBL/GenBank/DDBJ whole genome shotgun (WGS) entry which is preliminary data.</text>
</comment>
<accession>A0A4Q2U1A9</accession>
<dbReference type="AlphaFoldDB" id="A0A4Q2U1A9"/>
<evidence type="ECO:0000313" key="3">
    <source>
        <dbReference type="Proteomes" id="UP000290759"/>
    </source>
</evidence>
<sequence length="212" mass="21497">MPSDTAQAEEHRDPRDGTAVIPPVTAAMLDHAAHEAAALADGVAHHTIALDHATPAPAPEVVPSSPEVAADVATRAVGAGSDVAADAAREAAEVAVTVAGDLSDAAVRFARDAAAPVQRAAEAAPDAAPVPTDALSRYNAKVFEMVRANAASTTAHLAALVQARSVPDALSLNAEHMRRQVEVLASQGQELAALAGRIALDALRPFKGPTEG</sequence>
<feature type="domain" description="Phasin" evidence="1">
    <location>
        <begin position="119"/>
        <end position="207"/>
    </location>
</feature>
<gene>
    <name evidence="2" type="ORF">D3273_19880</name>
</gene>
<name>A0A4Q2U1A9_9HYPH</name>
<organism evidence="2 3">
    <name type="scientific">Lichenibacterium minor</name>
    <dbReference type="NCBI Taxonomy" id="2316528"/>
    <lineage>
        <taxon>Bacteria</taxon>
        <taxon>Pseudomonadati</taxon>
        <taxon>Pseudomonadota</taxon>
        <taxon>Alphaproteobacteria</taxon>
        <taxon>Hyphomicrobiales</taxon>
        <taxon>Lichenihabitantaceae</taxon>
        <taxon>Lichenibacterium</taxon>
    </lineage>
</organism>
<reference evidence="2 3" key="1">
    <citation type="submission" date="2018-12" db="EMBL/GenBank/DDBJ databases">
        <authorList>
            <person name="Grouzdev D.S."/>
            <person name="Krutkina M.S."/>
        </authorList>
    </citation>
    <scope>NUCLEOTIDE SEQUENCE [LARGE SCALE GENOMIC DNA]</scope>
    <source>
        <strain evidence="2 3">RmlP026</strain>
    </source>
</reference>
<dbReference type="InterPro" id="IPR018968">
    <property type="entry name" value="Phasin"/>
</dbReference>
<evidence type="ECO:0000313" key="2">
    <source>
        <dbReference type="EMBL" id="RYC30233.1"/>
    </source>
</evidence>
<evidence type="ECO:0000259" key="1">
    <source>
        <dbReference type="Pfam" id="PF09361"/>
    </source>
</evidence>